<feature type="non-terminal residue" evidence="1">
    <location>
        <position position="81"/>
    </location>
</feature>
<protein>
    <submittedName>
        <fullName evidence="1">Fe-S cluster assembly protein SufB</fullName>
    </submittedName>
</protein>
<organism evidence="1 2">
    <name type="scientific">Klebsiella aerogenes</name>
    <name type="common">Enterobacter aerogenes</name>
    <dbReference type="NCBI Taxonomy" id="548"/>
    <lineage>
        <taxon>Bacteria</taxon>
        <taxon>Pseudomonadati</taxon>
        <taxon>Pseudomonadota</taxon>
        <taxon>Gammaproteobacteria</taxon>
        <taxon>Enterobacterales</taxon>
        <taxon>Enterobacteriaceae</taxon>
        <taxon>Klebsiella/Raoultella group</taxon>
        <taxon>Klebsiella</taxon>
    </lineage>
</organism>
<gene>
    <name evidence="1" type="ORF">SJ059_32955</name>
</gene>
<dbReference type="AlphaFoldDB" id="A0AAW9EH81"/>
<accession>A0AAW9EH81</accession>
<sequence>HWLKAHYDKLNYQDYSYYSAPSCGNCDDTCASEPGAVQQTGANAFLSKEVEAAFEQLGVPVREGKEVAVDAIFDSVSVATT</sequence>
<proteinExistence type="predicted"/>
<name>A0AAW9EH81_KLEAE</name>
<evidence type="ECO:0000313" key="2">
    <source>
        <dbReference type="Proteomes" id="UP001279012"/>
    </source>
</evidence>
<evidence type="ECO:0000313" key="1">
    <source>
        <dbReference type="EMBL" id="MDX7019236.1"/>
    </source>
</evidence>
<comment type="caution">
    <text evidence="1">The sequence shown here is derived from an EMBL/GenBank/DDBJ whole genome shotgun (WGS) entry which is preliminary data.</text>
</comment>
<dbReference type="EMBL" id="JAWZZT010001830">
    <property type="protein sequence ID" value="MDX7019236.1"/>
    <property type="molecule type" value="Genomic_DNA"/>
</dbReference>
<dbReference type="Proteomes" id="UP001279012">
    <property type="component" value="Unassembled WGS sequence"/>
</dbReference>
<reference evidence="1" key="1">
    <citation type="submission" date="2023-11" db="EMBL/GenBank/DDBJ databases">
        <title>Detection of rare carbapenemases in Enterobacterales - comparison of two colorimetric and two CIM-based carbapenemase assays.</title>
        <authorList>
            <person name="Schaffarczyk L."/>
            <person name="Noster J."/>
            <person name="Stelzer Y."/>
            <person name="Sattler J."/>
            <person name="Gatermann S."/>
            <person name="Hamprecht A."/>
        </authorList>
    </citation>
    <scope>NUCLEOTIDE SEQUENCE</scope>
    <source>
        <strain evidence="1">CIM-Cont-037</strain>
    </source>
</reference>
<feature type="non-terminal residue" evidence="1">
    <location>
        <position position="1"/>
    </location>
</feature>